<feature type="region of interest" description="Disordered" evidence="2">
    <location>
        <begin position="709"/>
        <end position="738"/>
    </location>
</feature>
<comment type="caution">
    <text evidence="3">The sequence shown here is derived from an EMBL/GenBank/DDBJ whole genome shotgun (WGS) entry which is preliminary data.</text>
</comment>
<evidence type="ECO:0000256" key="2">
    <source>
        <dbReference type="SAM" id="MobiDB-lite"/>
    </source>
</evidence>
<feature type="coiled-coil region" evidence="1">
    <location>
        <begin position="571"/>
        <end position="666"/>
    </location>
</feature>
<protein>
    <submittedName>
        <fullName evidence="3">Uncharacterized protein</fullName>
    </submittedName>
</protein>
<evidence type="ECO:0000313" key="4">
    <source>
        <dbReference type="Proteomes" id="UP001497623"/>
    </source>
</evidence>
<dbReference type="EMBL" id="CAXKWB010014085">
    <property type="protein sequence ID" value="CAL4109649.1"/>
    <property type="molecule type" value="Genomic_DNA"/>
</dbReference>
<keyword evidence="4" id="KW-1185">Reference proteome</keyword>
<proteinExistence type="predicted"/>
<reference evidence="3 4" key="1">
    <citation type="submission" date="2024-05" db="EMBL/GenBank/DDBJ databases">
        <authorList>
            <person name="Wallberg A."/>
        </authorList>
    </citation>
    <scope>NUCLEOTIDE SEQUENCE [LARGE SCALE GENOMIC DNA]</scope>
</reference>
<name>A0AAV2QZX5_MEGNR</name>
<dbReference type="Proteomes" id="UP001497623">
    <property type="component" value="Unassembled WGS sequence"/>
</dbReference>
<evidence type="ECO:0000256" key="1">
    <source>
        <dbReference type="SAM" id="Coils"/>
    </source>
</evidence>
<dbReference type="AlphaFoldDB" id="A0AAV2QZX5"/>
<sequence length="763" mass="88295">MSSVKDHSRKKRVFTKKYFTEELKSAGALKIKTSNGVTQMALSKVSNMTVGLVIAAKGTKSFPDPIIVKWIKPGSKVTQLIERQFSMYDQLVQYLREIVNPEDVVKWKNLLRTIKYVWPVKNDGWSSLSGNEPIFNFEIQPEQLLSNVINIDKKDVAINSDAKVLHMTDNSLENLINPSESNYKSHQYENYGSLKIHEDQLTSKQTHCSDNDTENPVFKSVLLQQKDKITSNLVSYQENDVSLSYECKLDKENNLDHKTDYSEEKINESICKNEEADVSNLEKNIFRGSRENSLQRLIIDYKDITEPDDGKNTYSDRKGEISKMQQENTCIEEDNSMEKSFPHQFQESSSEMDINVCIEENDLAEKSLIQQIQKDCTQMDINDLNINEETKRSKKEISIGYTNSNEKISVPSSKRSSDIIIKKKRKKREMREEMHNENFKSYRVVILPEDPQCSFCERITHTIDTCPDRKRIKTVQYTTPRVRRYEKKKTRPKDLNTDNINSTFSVLKCATGSKFLYKTKSDKTPNILDSSDNITFFKKSQIKAEFLNPKRVEPVIANKWKKTTNTVSMKYDVEKKKKELLSKQIKELKELLNLFTNKKSNMSLEVKKTLLTTIKSLQKSIDNIRQQLNKNVVNKTLSTNIDSNTMANKEEEKSIMEVQNIEIESEKEKAVTDNGEEESSISVQNIEIESEKENTVIDKREEEIIMKVQNIESESEKEKSVGDAEEEESNMKVQNIEIKSEKEKIVINKQEKESNTMKENVEN</sequence>
<organism evidence="3 4">
    <name type="scientific">Meganyctiphanes norvegica</name>
    <name type="common">Northern krill</name>
    <name type="synonym">Thysanopoda norvegica</name>
    <dbReference type="NCBI Taxonomy" id="48144"/>
    <lineage>
        <taxon>Eukaryota</taxon>
        <taxon>Metazoa</taxon>
        <taxon>Ecdysozoa</taxon>
        <taxon>Arthropoda</taxon>
        <taxon>Crustacea</taxon>
        <taxon>Multicrustacea</taxon>
        <taxon>Malacostraca</taxon>
        <taxon>Eumalacostraca</taxon>
        <taxon>Eucarida</taxon>
        <taxon>Euphausiacea</taxon>
        <taxon>Euphausiidae</taxon>
        <taxon>Meganyctiphanes</taxon>
    </lineage>
</organism>
<keyword evidence="1" id="KW-0175">Coiled coil</keyword>
<gene>
    <name evidence="3" type="ORF">MNOR_LOCUS19161</name>
</gene>
<accession>A0AAV2QZX5</accession>
<evidence type="ECO:0000313" key="3">
    <source>
        <dbReference type="EMBL" id="CAL4109649.1"/>
    </source>
</evidence>